<evidence type="ECO:0000256" key="2">
    <source>
        <dbReference type="ARBA" id="ARBA00022649"/>
    </source>
</evidence>
<protein>
    <submittedName>
        <fullName evidence="3">Addiction module toxin, RelE/StbE family</fullName>
    </submittedName>
</protein>
<dbReference type="EMBL" id="JH109152">
    <property type="protein sequence ID" value="EGW21324.1"/>
    <property type="molecule type" value="Genomic_DNA"/>
</dbReference>
<dbReference type="SUPFAM" id="SSF143011">
    <property type="entry name" value="RelE-like"/>
    <property type="match status" value="1"/>
</dbReference>
<comment type="similarity">
    <text evidence="1">Belongs to the RelE toxin family.</text>
</comment>
<dbReference type="HOGENOM" id="CLU_155761_1_1_6"/>
<evidence type="ECO:0000256" key="1">
    <source>
        <dbReference type="ARBA" id="ARBA00006226"/>
    </source>
</evidence>
<evidence type="ECO:0000313" key="3">
    <source>
        <dbReference type="EMBL" id="EGW21324.1"/>
    </source>
</evidence>
<dbReference type="PANTHER" id="PTHR35601">
    <property type="entry name" value="TOXIN RELE"/>
    <property type="match status" value="1"/>
</dbReference>
<dbReference type="InterPro" id="IPR007712">
    <property type="entry name" value="RelE/ParE_toxin"/>
</dbReference>
<dbReference type="OrthoDB" id="5570653at2"/>
<sequence>MSKWRVKLKGSAAKSLKSLDTGTKQRIERFIGQLIETDNPRSHGKALQGKRYAGLWRYRIGDYRLICQIKDSELIILLLEIGHRKDVYK</sequence>
<gene>
    <name evidence="3" type="ORF">Mettu_0082</name>
</gene>
<dbReference type="Pfam" id="PF05016">
    <property type="entry name" value="ParE_toxin"/>
    <property type="match status" value="1"/>
</dbReference>
<dbReference type="NCBIfam" id="TIGR02385">
    <property type="entry name" value="RelE_StbE"/>
    <property type="match status" value="1"/>
</dbReference>
<keyword evidence="4" id="KW-1185">Reference proteome</keyword>
<dbReference type="InterPro" id="IPR035093">
    <property type="entry name" value="RelE/ParE_toxin_dom_sf"/>
</dbReference>
<proteinExistence type="inferred from homology"/>
<dbReference type="Proteomes" id="UP000004664">
    <property type="component" value="Unassembled WGS sequence"/>
</dbReference>
<dbReference type="RefSeq" id="WP_006889306.1">
    <property type="nucleotide sequence ID" value="NZ_JH109152.1"/>
</dbReference>
<evidence type="ECO:0000313" key="4">
    <source>
        <dbReference type="Proteomes" id="UP000004664"/>
    </source>
</evidence>
<organism evidence="3 4">
    <name type="scientific">Methylobacter tundripaludum (strain ATCC BAA-1195 / DSM 17260 / SV96)</name>
    <dbReference type="NCBI Taxonomy" id="697282"/>
    <lineage>
        <taxon>Bacteria</taxon>
        <taxon>Pseudomonadati</taxon>
        <taxon>Pseudomonadota</taxon>
        <taxon>Gammaproteobacteria</taxon>
        <taxon>Methylococcales</taxon>
        <taxon>Methylococcaceae</taxon>
        <taxon>Methylobacter</taxon>
    </lineage>
</organism>
<dbReference type="STRING" id="697282.Mettu_0082"/>
<keyword evidence="2" id="KW-1277">Toxin-antitoxin system</keyword>
<dbReference type="PANTHER" id="PTHR35601:SF1">
    <property type="entry name" value="TOXIN RELE"/>
    <property type="match status" value="1"/>
</dbReference>
<name>G3IT40_METTV</name>
<accession>G3IT40</accession>
<dbReference type="eggNOG" id="COG2026">
    <property type="taxonomic scope" value="Bacteria"/>
</dbReference>
<dbReference type="AlphaFoldDB" id="G3IT40"/>
<dbReference type="Gene3D" id="3.30.2310.20">
    <property type="entry name" value="RelE-like"/>
    <property type="match status" value="1"/>
</dbReference>
<reference evidence="3 4" key="1">
    <citation type="submission" date="2011-06" db="EMBL/GenBank/DDBJ databases">
        <title>Genomic sequence of Methylobacter tundripaludum SV96.</title>
        <authorList>
            <consortium name="US DOE Joint Genome Institute"/>
            <person name="Lucas S."/>
            <person name="Han J."/>
            <person name="Lapidus A."/>
            <person name="Cheng J.-F."/>
            <person name="Goodwin L."/>
            <person name="Pitluck S."/>
            <person name="Held B."/>
            <person name="Detter J.C."/>
            <person name="Han C."/>
            <person name="Tapia R."/>
            <person name="Land M."/>
            <person name="Hauser L."/>
            <person name="Kyrpides N."/>
            <person name="Ivanova N."/>
            <person name="Ovchinnikova G."/>
            <person name="Pagani I."/>
            <person name="Klotz M.G."/>
            <person name="Dispirito A.A."/>
            <person name="Murrell J.C."/>
            <person name="Dunfield P."/>
            <person name="Kalyuzhnaya M.G."/>
            <person name="Svenning M."/>
            <person name="Trotsenko Y.A."/>
            <person name="Stein L.Y."/>
            <person name="Woyke T."/>
        </authorList>
    </citation>
    <scope>NUCLEOTIDE SEQUENCE [LARGE SCALE GENOMIC DNA]</scope>
    <source>
        <strain evidence="4">ATCC BAA-1195 / DSM 17260 / SV96</strain>
    </source>
</reference>